<feature type="region of interest" description="Disordered" evidence="9">
    <location>
        <begin position="480"/>
        <end position="545"/>
    </location>
</feature>
<feature type="compositionally biased region" description="Low complexity" evidence="9">
    <location>
        <begin position="435"/>
        <end position="446"/>
    </location>
</feature>
<dbReference type="PROSITE" id="PS50039">
    <property type="entry name" value="FORK_HEAD_3"/>
    <property type="match status" value="1"/>
</dbReference>
<evidence type="ECO:0000256" key="4">
    <source>
        <dbReference type="ARBA" id="ARBA00023163"/>
    </source>
</evidence>
<evidence type="ECO:0000256" key="3">
    <source>
        <dbReference type="ARBA" id="ARBA00023125"/>
    </source>
</evidence>
<dbReference type="InterPro" id="IPR047119">
    <property type="entry name" value="FOXN2/3-like"/>
</dbReference>
<dbReference type="Gene3D" id="1.10.10.10">
    <property type="entry name" value="Winged helix-like DNA-binding domain superfamily/Winged helix DNA-binding domain"/>
    <property type="match status" value="1"/>
</dbReference>
<protein>
    <recommendedName>
        <fullName evidence="7">Forkhead box protein N3</fullName>
    </recommendedName>
</protein>
<comment type="function">
    <text evidence="6">Acts as a transcriptional repressor. May be involved in DNA damage-inducible cell cycle arrests (checkpoints).</text>
</comment>
<proteinExistence type="predicted"/>
<evidence type="ECO:0000259" key="10">
    <source>
        <dbReference type="PROSITE" id="PS50039"/>
    </source>
</evidence>
<evidence type="ECO:0000256" key="5">
    <source>
        <dbReference type="ARBA" id="ARBA00023242"/>
    </source>
</evidence>
<evidence type="ECO:0000313" key="11">
    <source>
        <dbReference type="EMBL" id="KAK0163037.1"/>
    </source>
</evidence>
<comment type="caution">
    <text evidence="11">The sequence shown here is derived from an EMBL/GenBank/DDBJ whole genome shotgun (WGS) entry which is preliminary data.</text>
</comment>
<evidence type="ECO:0000256" key="6">
    <source>
        <dbReference type="ARBA" id="ARBA00034657"/>
    </source>
</evidence>
<feature type="compositionally biased region" description="Polar residues" evidence="9">
    <location>
        <begin position="508"/>
        <end position="530"/>
    </location>
</feature>
<feature type="region of interest" description="Disordered" evidence="9">
    <location>
        <begin position="325"/>
        <end position="353"/>
    </location>
</feature>
<dbReference type="GO" id="GO:0003700">
    <property type="term" value="F:DNA-binding transcription factor activity"/>
    <property type="evidence" value="ECO:0007669"/>
    <property type="project" value="InterPro"/>
</dbReference>
<dbReference type="SUPFAM" id="SSF46785">
    <property type="entry name" value="Winged helix' DNA-binding domain"/>
    <property type="match status" value="1"/>
</dbReference>
<reference evidence="11" key="2">
    <citation type="submission" date="2023-03" db="EMBL/GenBank/DDBJ databases">
        <authorList>
            <person name="Inwood S.N."/>
            <person name="Skelly J.G."/>
            <person name="Guhlin J."/>
            <person name="Harrop T.W.R."/>
            <person name="Goldson S.G."/>
            <person name="Dearden P.K."/>
        </authorList>
    </citation>
    <scope>NUCLEOTIDE SEQUENCE</scope>
    <source>
        <strain evidence="11">Lincoln</strain>
        <tissue evidence="11">Whole body</tissue>
    </source>
</reference>
<reference evidence="11" key="1">
    <citation type="journal article" date="2023" name="bioRxiv">
        <title>Scaffold-level genome assemblies of two parasitoid biocontrol wasps reveal the parthenogenesis mechanism and an associated novel virus.</title>
        <authorList>
            <person name="Inwood S."/>
            <person name="Skelly J."/>
            <person name="Guhlin J."/>
            <person name="Harrop T."/>
            <person name="Goldson S."/>
            <person name="Dearden P."/>
        </authorList>
    </citation>
    <scope>NUCLEOTIDE SEQUENCE</scope>
    <source>
        <strain evidence="11">Lincoln</strain>
        <tissue evidence="11">Whole body</tissue>
    </source>
</reference>
<feature type="domain" description="Fork-head" evidence="10">
    <location>
        <begin position="237"/>
        <end position="322"/>
    </location>
</feature>
<dbReference type="InterPro" id="IPR036388">
    <property type="entry name" value="WH-like_DNA-bd_sf"/>
</dbReference>
<feature type="region of interest" description="Disordered" evidence="9">
    <location>
        <begin position="403"/>
        <end position="457"/>
    </location>
</feature>
<accession>A0AA39F504</accession>
<name>A0AA39F504_MICHY</name>
<dbReference type="SMART" id="SM00339">
    <property type="entry name" value="FH"/>
    <property type="match status" value="1"/>
</dbReference>
<dbReference type="AlphaFoldDB" id="A0AA39F504"/>
<evidence type="ECO:0000256" key="7">
    <source>
        <dbReference type="ARBA" id="ARBA00034870"/>
    </source>
</evidence>
<keyword evidence="2" id="KW-0805">Transcription regulation</keyword>
<dbReference type="InterPro" id="IPR018122">
    <property type="entry name" value="TF_fork_head_CS_1"/>
</dbReference>
<keyword evidence="5 8" id="KW-0539">Nucleus</keyword>
<dbReference type="Proteomes" id="UP001168972">
    <property type="component" value="Unassembled WGS sequence"/>
</dbReference>
<dbReference type="InterPro" id="IPR047404">
    <property type="entry name" value="FH_FOXN3"/>
</dbReference>
<dbReference type="GO" id="GO:0000987">
    <property type="term" value="F:cis-regulatory region sequence-specific DNA binding"/>
    <property type="evidence" value="ECO:0007669"/>
    <property type="project" value="TreeGrafter"/>
</dbReference>
<dbReference type="GO" id="GO:0005634">
    <property type="term" value="C:nucleus"/>
    <property type="evidence" value="ECO:0007669"/>
    <property type="project" value="UniProtKB-SubCell"/>
</dbReference>
<keyword evidence="12" id="KW-1185">Reference proteome</keyword>
<dbReference type="Pfam" id="PF00250">
    <property type="entry name" value="Forkhead"/>
    <property type="match status" value="1"/>
</dbReference>
<comment type="subcellular location">
    <subcellularLocation>
        <location evidence="1 8">Nucleus</location>
    </subcellularLocation>
</comment>
<gene>
    <name evidence="11" type="ORF">PV327_006750</name>
</gene>
<dbReference type="CDD" id="cd20059">
    <property type="entry name" value="FH_FOXN3"/>
    <property type="match status" value="1"/>
</dbReference>
<sequence length="567" mass="62654">MAPERPDSSGMDTTCGLTVTRVFNIGDGVHTLKEADNANAFAADARNCIGSINAATPDPIKNSPVIKNTVPSAEHGKTIKTSQSDDDLTSLAWLHQQNVLKGLEISSPTKSIKDDNIINNNNNNNNSNINNNNVCEDSVDFSENTNSISSLDDNYFSEKKWRVSASMAKYCPGYQYPIKNCEDSVQLFQDKGTDPFIPAHQSNQAKISLNNNNLPVSNRNKHPTHIPYDPHLHRSSKPPYSFSCLIFMAIEDSPVKALPVKEVYAWILHHFPYFRNAPTGWKNSVRHNLSLNKCFRKVEKAPNLGKGSLWMVDDQYRPNLIQALSRAPFPPPSGQNLASPKKTPKKNTSTRLPDPVLFPYLSKRLASSNITDSPELEFDSDVDAAAVAMLSFKHGPIILNHNKDRKRKTTNEPEKLVPVITRSSSEDHTYSCITSVKSDSKGSSDSTADETSTDVDEQRKIAEGADALLNLAGVALNHNSNSTRVHHSPSELTASDGGGGGSDDDEITTNNMSSTVNHTTKSPVAQATPTKSKRRTTTNDYSTLPDKRRRRWREWGDGNRYLKQIRG</sequence>
<dbReference type="PANTHER" id="PTHR13962">
    <property type="entry name" value="FORKHEAD BOX PROTEIN N3-LIKE PROTEIN-RELATED"/>
    <property type="match status" value="1"/>
</dbReference>
<evidence type="ECO:0000313" key="12">
    <source>
        <dbReference type="Proteomes" id="UP001168972"/>
    </source>
</evidence>
<evidence type="ECO:0000256" key="8">
    <source>
        <dbReference type="PROSITE-ProRule" id="PRU00089"/>
    </source>
</evidence>
<organism evidence="11 12">
    <name type="scientific">Microctonus hyperodae</name>
    <name type="common">Parasitoid wasp</name>
    <dbReference type="NCBI Taxonomy" id="165561"/>
    <lineage>
        <taxon>Eukaryota</taxon>
        <taxon>Metazoa</taxon>
        <taxon>Ecdysozoa</taxon>
        <taxon>Arthropoda</taxon>
        <taxon>Hexapoda</taxon>
        <taxon>Insecta</taxon>
        <taxon>Pterygota</taxon>
        <taxon>Neoptera</taxon>
        <taxon>Endopterygota</taxon>
        <taxon>Hymenoptera</taxon>
        <taxon>Apocrita</taxon>
        <taxon>Ichneumonoidea</taxon>
        <taxon>Braconidae</taxon>
        <taxon>Euphorinae</taxon>
        <taxon>Microctonus</taxon>
    </lineage>
</organism>
<dbReference type="PANTHER" id="PTHR13962:SF22">
    <property type="entry name" value="FORKHEAD BOX PROTEIN N3-LIKE PROTEIN"/>
    <property type="match status" value="1"/>
</dbReference>
<evidence type="ECO:0000256" key="9">
    <source>
        <dbReference type="SAM" id="MobiDB-lite"/>
    </source>
</evidence>
<dbReference type="InterPro" id="IPR001766">
    <property type="entry name" value="Fork_head_dom"/>
</dbReference>
<dbReference type="InterPro" id="IPR036390">
    <property type="entry name" value="WH_DNA-bd_sf"/>
</dbReference>
<evidence type="ECO:0000256" key="2">
    <source>
        <dbReference type="ARBA" id="ARBA00023015"/>
    </source>
</evidence>
<dbReference type="EMBL" id="JAQQBR010001833">
    <property type="protein sequence ID" value="KAK0163037.1"/>
    <property type="molecule type" value="Genomic_DNA"/>
</dbReference>
<keyword evidence="4" id="KW-0804">Transcription</keyword>
<dbReference type="PROSITE" id="PS00658">
    <property type="entry name" value="FORK_HEAD_2"/>
    <property type="match status" value="1"/>
</dbReference>
<dbReference type="InterPro" id="IPR030456">
    <property type="entry name" value="TF_fork_head_CS_2"/>
</dbReference>
<dbReference type="PROSITE" id="PS00657">
    <property type="entry name" value="FORK_HEAD_1"/>
    <property type="match status" value="1"/>
</dbReference>
<dbReference type="PRINTS" id="PR00053">
    <property type="entry name" value="FORKHEAD"/>
</dbReference>
<keyword evidence="3 8" id="KW-0238">DNA-binding</keyword>
<evidence type="ECO:0000256" key="1">
    <source>
        <dbReference type="ARBA" id="ARBA00004123"/>
    </source>
</evidence>
<feature type="DNA-binding region" description="Fork-head" evidence="8">
    <location>
        <begin position="237"/>
        <end position="322"/>
    </location>
</feature>